<keyword evidence="3" id="KW-1185">Reference proteome</keyword>
<dbReference type="EMBL" id="JAUYZG010000017">
    <property type="protein sequence ID" value="KAK2883632.1"/>
    <property type="molecule type" value="Genomic_DNA"/>
</dbReference>
<dbReference type="AlphaFoldDB" id="A0AA88PAR9"/>
<reference evidence="2" key="1">
    <citation type="submission" date="2023-08" db="EMBL/GenBank/DDBJ databases">
        <title>Chromosome-level Genome Assembly of mud carp (Cirrhinus molitorella).</title>
        <authorList>
            <person name="Liu H."/>
        </authorList>
    </citation>
    <scope>NUCLEOTIDE SEQUENCE</scope>
    <source>
        <strain evidence="2">Prfri</strain>
        <tissue evidence="2">Muscle</tissue>
    </source>
</reference>
<gene>
    <name evidence="2" type="ORF">Q8A67_017269</name>
</gene>
<evidence type="ECO:0000313" key="3">
    <source>
        <dbReference type="Proteomes" id="UP001187343"/>
    </source>
</evidence>
<protein>
    <submittedName>
        <fullName evidence="2">Uncharacterized protein</fullName>
    </submittedName>
</protein>
<feature type="region of interest" description="Disordered" evidence="1">
    <location>
        <begin position="1"/>
        <end position="24"/>
    </location>
</feature>
<organism evidence="2 3">
    <name type="scientific">Cirrhinus molitorella</name>
    <name type="common">mud carp</name>
    <dbReference type="NCBI Taxonomy" id="172907"/>
    <lineage>
        <taxon>Eukaryota</taxon>
        <taxon>Metazoa</taxon>
        <taxon>Chordata</taxon>
        <taxon>Craniata</taxon>
        <taxon>Vertebrata</taxon>
        <taxon>Euteleostomi</taxon>
        <taxon>Actinopterygii</taxon>
        <taxon>Neopterygii</taxon>
        <taxon>Teleostei</taxon>
        <taxon>Ostariophysi</taxon>
        <taxon>Cypriniformes</taxon>
        <taxon>Cyprinidae</taxon>
        <taxon>Labeoninae</taxon>
        <taxon>Labeonini</taxon>
        <taxon>Cirrhinus</taxon>
    </lineage>
</organism>
<comment type="caution">
    <text evidence="2">The sequence shown here is derived from an EMBL/GenBank/DDBJ whole genome shotgun (WGS) entry which is preliminary data.</text>
</comment>
<feature type="compositionally biased region" description="Polar residues" evidence="1">
    <location>
        <begin position="15"/>
        <end position="24"/>
    </location>
</feature>
<accession>A0AA88PAR9</accession>
<proteinExistence type="predicted"/>
<name>A0AA88PAR9_9TELE</name>
<dbReference type="Proteomes" id="UP001187343">
    <property type="component" value="Unassembled WGS sequence"/>
</dbReference>
<evidence type="ECO:0000256" key="1">
    <source>
        <dbReference type="SAM" id="MobiDB-lite"/>
    </source>
</evidence>
<evidence type="ECO:0000313" key="2">
    <source>
        <dbReference type="EMBL" id="KAK2883632.1"/>
    </source>
</evidence>
<sequence>MRERNDRNSAAEGQGRQQPKDQSLNAEITVYMNIFYDFTQNSSNLVLSLRGTPNQNLWCAVPEKHEAQVQILQPKNQSHRAEVLDPLAKKVHVLDHPLHLSSDEDILASPPDTPGSICPPLLPSVLL</sequence>